<name>A0AAD6NHP8_DREDA</name>
<reference evidence="4" key="1">
    <citation type="submission" date="2023-01" db="EMBL/GenBank/DDBJ databases">
        <title>The chitinases involved in constricting ring structure development in the nematode-trapping fungus Drechslerella dactyloides.</title>
        <authorList>
            <person name="Wang R."/>
            <person name="Zhang L."/>
            <person name="Tang P."/>
            <person name="Li S."/>
            <person name="Liang L."/>
        </authorList>
    </citation>
    <scope>NUCLEOTIDE SEQUENCE</scope>
    <source>
        <strain evidence="4">YMF1.00031</strain>
    </source>
</reference>
<evidence type="ECO:0000256" key="2">
    <source>
        <dbReference type="SAM" id="SignalP"/>
    </source>
</evidence>
<feature type="compositionally biased region" description="Polar residues" evidence="1">
    <location>
        <begin position="57"/>
        <end position="68"/>
    </location>
</feature>
<feature type="compositionally biased region" description="Polar residues" evidence="1">
    <location>
        <begin position="161"/>
        <end position="177"/>
    </location>
</feature>
<dbReference type="PRINTS" id="PR00837">
    <property type="entry name" value="V5TPXLIKE"/>
</dbReference>
<protein>
    <submittedName>
        <fullName evidence="4">Helothermine</fullName>
    </submittedName>
</protein>
<feature type="compositionally biased region" description="Polar residues" evidence="1">
    <location>
        <begin position="120"/>
        <end position="131"/>
    </location>
</feature>
<accession>A0AAD6NHP8</accession>
<dbReference type="EMBL" id="JAQGDS010000008">
    <property type="protein sequence ID" value="KAJ6258714.1"/>
    <property type="molecule type" value="Genomic_DNA"/>
</dbReference>
<feature type="compositionally biased region" description="Polar residues" evidence="1">
    <location>
        <begin position="255"/>
        <end position="268"/>
    </location>
</feature>
<gene>
    <name evidence="4" type="ORF">Dda_6764</name>
</gene>
<evidence type="ECO:0000313" key="4">
    <source>
        <dbReference type="EMBL" id="KAJ6258714.1"/>
    </source>
</evidence>
<proteinExistence type="predicted"/>
<dbReference type="InterPro" id="IPR001283">
    <property type="entry name" value="CRISP-related"/>
</dbReference>
<dbReference type="SUPFAM" id="SSF55797">
    <property type="entry name" value="PR-1-like"/>
    <property type="match status" value="1"/>
</dbReference>
<feature type="domain" description="SCP" evidence="3">
    <location>
        <begin position="304"/>
        <end position="438"/>
    </location>
</feature>
<dbReference type="PANTHER" id="PTHR10334">
    <property type="entry name" value="CYSTEINE-RICH SECRETORY PROTEIN-RELATED"/>
    <property type="match status" value="1"/>
</dbReference>
<evidence type="ECO:0000313" key="5">
    <source>
        <dbReference type="Proteomes" id="UP001221413"/>
    </source>
</evidence>
<feature type="chain" id="PRO_5041909817" evidence="2">
    <location>
        <begin position="19"/>
        <end position="475"/>
    </location>
</feature>
<dbReference type="Proteomes" id="UP001221413">
    <property type="component" value="Unassembled WGS sequence"/>
</dbReference>
<comment type="caution">
    <text evidence="4">The sequence shown here is derived from an EMBL/GenBank/DDBJ whole genome shotgun (WGS) entry which is preliminary data.</text>
</comment>
<sequence length="475" mass="50693">MRFSTLVSLAVTLNLALAAPVQQQEGQSSIVQDPHDISKREVYPLKKRKICTKEKSQTYAQNVPQKTPETYVEAPAPTPNYQESSIGAPNGYQTTNDYEAPTTVAYDQESPSPSPSPSPNNYQNVDNYETPSSGSYTTKVSKSYTKVSKKHRKHRGGKKYATSTTQPASNDYTTSTAPEYETTSTGNTTPGGTTTGGNTYGDTTTGDTTTGDTTYGDSTTGGSTYGDTTTGGSTYDDTTTGGATYGNTDDKPAYVSTNSNNPSYNDASYDSSTYVTMPSGSSTGLKRGASVNNVGPDGTFMSDDAIKPYLVAAHNIARLLHEGTSTIVWDADIAAMARKNTASCNFAHTPSAARNGMGENIAYNTNASPEDQVLRQWYANEVVKYNFDNPAYSDGTGHMTAIVWKKVTKFGCAVRNCGSKNMGLYIKCNYAPTANVIGQYAQQVGRVKGASTAAQLRQIVEKATGFTPASTSNSY</sequence>
<feature type="signal peptide" evidence="2">
    <location>
        <begin position="1"/>
        <end position="18"/>
    </location>
</feature>
<evidence type="ECO:0000259" key="3">
    <source>
        <dbReference type="SMART" id="SM00198"/>
    </source>
</evidence>
<feature type="compositionally biased region" description="Basic residues" evidence="1">
    <location>
        <begin position="147"/>
        <end position="158"/>
    </location>
</feature>
<feature type="compositionally biased region" description="Polar residues" evidence="1">
    <location>
        <begin position="79"/>
        <end position="97"/>
    </location>
</feature>
<keyword evidence="5" id="KW-1185">Reference proteome</keyword>
<dbReference type="Pfam" id="PF00188">
    <property type="entry name" value="CAP"/>
    <property type="match status" value="1"/>
</dbReference>
<feature type="compositionally biased region" description="Low complexity" evidence="1">
    <location>
        <begin position="200"/>
        <end position="247"/>
    </location>
</feature>
<dbReference type="Gene3D" id="3.40.33.10">
    <property type="entry name" value="CAP"/>
    <property type="match status" value="1"/>
</dbReference>
<organism evidence="4 5">
    <name type="scientific">Drechslerella dactyloides</name>
    <name type="common">Nematode-trapping fungus</name>
    <name type="synonym">Arthrobotrys dactyloides</name>
    <dbReference type="NCBI Taxonomy" id="74499"/>
    <lineage>
        <taxon>Eukaryota</taxon>
        <taxon>Fungi</taxon>
        <taxon>Dikarya</taxon>
        <taxon>Ascomycota</taxon>
        <taxon>Pezizomycotina</taxon>
        <taxon>Orbiliomycetes</taxon>
        <taxon>Orbiliales</taxon>
        <taxon>Orbiliaceae</taxon>
        <taxon>Drechslerella</taxon>
    </lineage>
</organism>
<evidence type="ECO:0000256" key="1">
    <source>
        <dbReference type="SAM" id="MobiDB-lite"/>
    </source>
</evidence>
<dbReference type="AlphaFoldDB" id="A0AAD6NHP8"/>
<dbReference type="InterPro" id="IPR014044">
    <property type="entry name" value="CAP_dom"/>
</dbReference>
<feature type="region of interest" description="Disordered" evidence="1">
    <location>
        <begin position="56"/>
        <end position="268"/>
    </location>
</feature>
<keyword evidence="2" id="KW-0732">Signal</keyword>
<feature type="compositionally biased region" description="Low complexity" evidence="1">
    <location>
        <begin position="132"/>
        <end position="146"/>
    </location>
</feature>
<dbReference type="InterPro" id="IPR035940">
    <property type="entry name" value="CAP_sf"/>
</dbReference>
<feature type="compositionally biased region" description="Low complexity" evidence="1">
    <location>
        <begin position="182"/>
        <end position="192"/>
    </location>
</feature>
<dbReference type="SMART" id="SM00198">
    <property type="entry name" value="SCP"/>
    <property type="match status" value="1"/>
</dbReference>